<dbReference type="CDD" id="cd00067">
    <property type="entry name" value="GAL4"/>
    <property type="match status" value="1"/>
</dbReference>
<evidence type="ECO:0000256" key="1">
    <source>
        <dbReference type="ARBA" id="ARBA00004123"/>
    </source>
</evidence>
<proteinExistence type="predicted"/>
<dbReference type="Pfam" id="PF11951">
    <property type="entry name" value="Fungal_trans_2"/>
    <property type="match status" value="1"/>
</dbReference>
<keyword evidence="2" id="KW-0539">Nucleus</keyword>
<dbReference type="PROSITE" id="PS00463">
    <property type="entry name" value="ZN2_CY6_FUNGAL_1"/>
    <property type="match status" value="1"/>
</dbReference>
<sequence>MGKTQVRRACDRCHAVKEKCRWMPDQNACERCHRLQSRCQSLRPVATAGRKPRYQRGESAIRRPTHALPIVPRADVPSPPRTLSLLPGLGEREMQLLRNTFQGQPRINQFLIGPTFSIGHHKTFARHLYRATPYIQDGVLAMSAILACEHEDQPILEDRTIGHKRAASAVSTLRSMSTFGSGDLSTVLLLAISAVTFALHANGNALAICRHSLHVIKPLYESSMELDAECLAFLICLIHTETVECLLRCEIPTLRFKVQIPEGFVDRYMGIASPMLPYLHDVCCLSYAMCHSDRVGWTELMRAMDAIESAVEQWTPSLPEGCATRFLEEEVISIYGQARVYRWSVLLLIHRLRHPYGTETAKGAAISEAILRELDLIVRRTKRSVPCVTIAFTFACFELNDSAKRQMALDSTTILIEFSKQIQINIKKQLAAFWSVKDTRDQLHWCDMISWLPP</sequence>
<evidence type="ECO:0000256" key="2">
    <source>
        <dbReference type="ARBA" id="ARBA00023242"/>
    </source>
</evidence>
<dbReference type="PANTHER" id="PTHR37534">
    <property type="entry name" value="TRANSCRIPTIONAL ACTIVATOR PROTEIN UGA3"/>
    <property type="match status" value="1"/>
</dbReference>
<accession>A0A6A5KRN6</accession>
<dbReference type="GO" id="GO:0005634">
    <property type="term" value="C:nucleus"/>
    <property type="evidence" value="ECO:0007669"/>
    <property type="project" value="UniProtKB-SubCell"/>
</dbReference>
<dbReference type="InterPro" id="IPR021858">
    <property type="entry name" value="Fun_TF"/>
</dbReference>
<dbReference type="AlphaFoldDB" id="A0A6A5KRN6"/>
<dbReference type="InterPro" id="IPR036864">
    <property type="entry name" value="Zn2-C6_fun-type_DNA-bd_sf"/>
</dbReference>
<comment type="subcellular location">
    <subcellularLocation>
        <location evidence="1">Nucleus</location>
    </subcellularLocation>
</comment>
<dbReference type="GO" id="GO:0008270">
    <property type="term" value="F:zinc ion binding"/>
    <property type="evidence" value="ECO:0007669"/>
    <property type="project" value="InterPro"/>
</dbReference>
<dbReference type="GO" id="GO:0000981">
    <property type="term" value="F:DNA-binding transcription factor activity, RNA polymerase II-specific"/>
    <property type="evidence" value="ECO:0007669"/>
    <property type="project" value="InterPro"/>
</dbReference>
<feature type="domain" description="Zn(2)-C6 fungal-type" evidence="3">
    <location>
        <begin position="9"/>
        <end position="39"/>
    </location>
</feature>
<dbReference type="Proteomes" id="UP000800040">
    <property type="component" value="Unassembled WGS sequence"/>
</dbReference>
<dbReference type="PANTHER" id="PTHR37534:SF46">
    <property type="entry name" value="ZN(II)2CYS6 TRANSCRIPTION FACTOR (EUROFUNG)"/>
    <property type="match status" value="1"/>
</dbReference>
<evidence type="ECO:0000313" key="4">
    <source>
        <dbReference type="EMBL" id="KAF1837911.1"/>
    </source>
</evidence>
<gene>
    <name evidence="4" type="ORF">BDW02DRAFT_84384</name>
</gene>
<reference evidence="4" key="1">
    <citation type="submission" date="2020-01" db="EMBL/GenBank/DDBJ databases">
        <authorList>
            <consortium name="DOE Joint Genome Institute"/>
            <person name="Haridas S."/>
            <person name="Albert R."/>
            <person name="Binder M."/>
            <person name="Bloem J."/>
            <person name="Labutti K."/>
            <person name="Salamov A."/>
            <person name="Andreopoulos B."/>
            <person name="Baker S.E."/>
            <person name="Barry K."/>
            <person name="Bills G."/>
            <person name="Bluhm B.H."/>
            <person name="Cannon C."/>
            <person name="Castanera R."/>
            <person name="Culley D.E."/>
            <person name="Daum C."/>
            <person name="Ezra D."/>
            <person name="Gonzalez J.B."/>
            <person name="Henrissat B."/>
            <person name="Kuo A."/>
            <person name="Liang C."/>
            <person name="Lipzen A."/>
            <person name="Lutzoni F."/>
            <person name="Magnuson J."/>
            <person name="Mondo S."/>
            <person name="Nolan M."/>
            <person name="Ohm R."/>
            <person name="Pangilinan J."/>
            <person name="Park H.-J."/>
            <person name="Ramirez L."/>
            <person name="Alfaro M."/>
            <person name="Sun H."/>
            <person name="Tritt A."/>
            <person name="Yoshinaga Y."/>
            <person name="Zwiers L.-H."/>
            <person name="Turgeon B.G."/>
            <person name="Goodwin S.B."/>
            <person name="Spatafora J.W."/>
            <person name="Crous P.W."/>
            <person name="Grigoriev I.V."/>
        </authorList>
    </citation>
    <scope>NUCLEOTIDE SEQUENCE</scope>
    <source>
        <strain evidence="4">P77</strain>
    </source>
</reference>
<keyword evidence="5" id="KW-1185">Reference proteome</keyword>
<dbReference type="SUPFAM" id="SSF57701">
    <property type="entry name" value="Zn2/Cys6 DNA-binding domain"/>
    <property type="match status" value="1"/>
</dbReference>
<dbReference type="OrthoDB" id="4137815at2759"/>
<dbReference type="InterPro" id="IPR001138">
    <property type="entry name" value="Zn2Cys6_DnaBD"/>
</dbReference>
<name>A0A6A5KRN6_9PLEO</name>
<protein>
    <recommendedName>
        <fullName evidence="3">Zn(2)-C6 fungal-type domain-containing protein</fullName>
    </recommendedName>
</protein>
<organism evidence="4 5">
    <name type="scientific">Decorospora gaudefroyi</name>
    <dbReference type="NCBI Taxonomy" id="184978"/>
    <lineage>
        <taxon>Eukaryota</taxon>
        <taxon>Fungi</taxon>
        <taxon>Dikarya</taxon>
        <taxon>Ascomycota</taxon>
        <taxon>Pezizomycotina</taxon>
        <taxon>Dothideomycetes</taxon>
        <taxon>Pleosporomycetidae</taxon>
        <taxon>Pleosporales</taxon>
        <taxon>Pleosporineae</taxon>
        <taxon>Pleosporaceae</taxon>
        <taxon>Decorospora</taxon>
    </lineage>
</organism>
<evidence type="ECO:0000259" key="3">
    <source>
        <dbReference type="PROSITE" id="PS00463"/>
    </source>
</evidence>
<evidence type="ECO:0000313" key="5">
    <source>
        <dbReference type="Proteomes" id="UP000800040"/>
    </source>
</evidence>
<dbReference type="EMBL" id="ML975257">
    <property type="protein sequence ID" value="KAF1837911.1"/>
    <property type="molecule type" value="Genomic_DNA"/>
</dbReference>